<evidence type="ECO:0000313" key="1">
    <source>
        <dbReference type="EMBL" id="PIC13514.1"/>
    </source>
</evidence>
<dbReference type="AlphaFoldDB" id="A0A2G5SEN0"/>
<dbReference type="Proteomes" id="UP000230233">
    <property type="component" value="Unassembled WGS sequence"/>
</dbReference>
<evidence type="ECO:0000313" key="2">
    <source>
        <dbReference type="Proteomes" id="UP000230233"/>
    </source>
</evidence>
<dbReference type="EMBL" id="PDUG01000012">
    <property type="protein sequence ID" value="PIC13514.1"/>
    <property type="molecule type" value="Genomic_DNA"/>
</dbReference>
<name>A0A2G5SEN0_9PELO</name>
<keyword evidence="2" id="KW-1185">Reference proteome</keyword>
<comment type="caution">
    <text evidence="1">The sequence shown here is derived from an EMBL/GenBank/DDBJ whole genome shotgun (WGS) entry which is preliminary data.</text>
</comment>
<accession>A0A2G5SEN0</accession>
<proteinExistence type="predicted"/>
<reference evidence="2" key="1">
    <citation type="submission" date="2017-10" db="EMBL/GenBank/DDBJ databases">
        <title>Rapid genome shrinkage in a self-fertile nematode reveals novel sperm competition proteins.</title>
        <authorList>
            <person name="Yin D."/>
            <person name="Schwarz E.M."/>
            <person name="Thomas C.G."/>
            <person name="Felde R.L."/>
            <person name="Korf I.F."/>
            <person name="Cutter A.D."/>
            <person name="Schartner C.M."/>
            <person name="Ralston E.J."/>
            <person name="Meyer B.J."/>
            <person name="Haag E.S."/>
        </authorList>
    </citation>
    <scope>NUCLEOTIDE SEQUENCE [LARGE SCALE GENOMIC DNA]</scope>
    <source>
        <strain evidence="2">JU1422</strain>
    </source>
</reference>
<sequence>MRTETKSSCVIFKYNLRVSFTIMSNAGMHERIRQSDEKTASRSQNVLEEYDSEPKISCKLFSNVKAYIKHTDN</sequence>
<organism evidence="1 2">
    <name type="scientific">Caenorhabditis nigoni</name>
    <dbReference type="NCBI Taxonomy" id="1611254"/>
    <lineage>
        <taxon>Eukaryota</taxon>
        <taxon>Metazoa</taxon>
        <taxon>Ecdysozoa</taxon>
        <taxon>Nematoda</taxon>
        <taxon>Chromadorea</taxon>
        <taxon>Rhabditida</taxon>
        <taxon>Rhabditina</taxon>
        <taxon>Rhabditomorpha</taxon>
        <taxon>Rhabditoidea</taxon>
        <taxon>Rhabditidae</taxon>
        <taxon>Peloderinae</taxon>
        <taxon>Caenorhabditis</taxon>
    </lineage>
</organism>
<protein>
    <submittedName>
        <fullName evidence="1">Uncharacterized protein</fullName>
    </submittedName>
</protein>
<gene>
    <name evidence="1" type="ORF">B9Z55_027639</name>
</gene>